<dbReference type="Proteomes" id="UP001215549">
    <property type="component" value="Chromosome"/>
</dbReference>
<evidence type="ECO:0008006" key="5">
    <source>
        <dbReference type="Google" id="ProtNLM"/>
    </source>
</evidence>
<reference evidence="2 4" key="2">
    <citation type="submission" date="2021-01" db="EMBL/GenBank/DDBJ databases">
        <title>Biogeographic distribution of Paracoccus.</title>
        <authorList>
            <person name="Hollensteiner J."/>
            <person name="Leineberger J."/>
            <person name="Brinkhoff T."/>
            <person name="Daniel R."/>
        </authorList>
    </citation>
    <scope>NUCLEOTIDE SEQUENCE [LARGE SCALE GENOMIC DNA]</scope>
    <source>
        <strain evidence="2 4">DSM 18447</strain>
    </source>
</reference>
<evidence type="ECO:0000313" key="4">
    <source>
        <dbReference type="Proteomes" id="UP001215549"/>
    </source>
</evidence>
<protein>
    <recommendedName>
        <fullName evidence="5">Sarcosine oxidase subunit gamma</fullName>
    </recommendedName>
</protein>
<evidence type="ECO:0000313" key="1">
    <source>
        <dbReference type="EMBL" id="SIS89909.1"/>
    </source>
</evidence>
<dbReference type="AlphaFoldDB" id="A0AA46A5Z1"/>
<reference evidence="1 3" key="1">
    <citation type="submission" date="2017-01" db="EMBL/GenBank/DDBJ databases">
        <authorList>
            <person name="Varghese N."/>
            <person name="Submissions S."/>
        </authorList>
    </citation>
    <scope>NUCLEOTIDE SEQUENCE [LARGE SCALE GENOMIC DNA]</scope>
    <source>
        <strain evidence="1 3">DSM 18447</strain>
    </source>
</reference>
<keyword evidence="4" id="KW-1185">Reference proteome</keyword>
<sequence length="176" mass="19463">MKRHPSLVTIPVERNGIRVSTLPHRAKRQYPLSGDRLAAVARHLEAHGLKSLPEIGRMHDAEGLILLRPDRHRLLVLGPETHPCLDDPPEFNGAKPVDIGDYWTEIEIHGDGLTAALRHVLPLPLKVGGVLRTGLDEIPVIAARPSDSVAWLFVPRSFARAGFEHLANHMPEEDIA</sequence>
<dbReference type="Gene3D" id="3.30.1360.120">
    <property type="entry name" value="Probable tRNA modification gtpase trme, domain 1"/>
    <property type="match status" value="1"/>
</dbReference>
<dbReference type="Proteomes" id="UP000186216">
    <property type="component" value="Unassembled WGS sequence"/>
</dbReference>
<proteinExistence type="predicted"/>
<dbReference type="RefSeq" id="WP_076526333.1">
    <property type="nucleotide sequence ID" value="NZ_CP067140.1"/>
</dbReference>
<dbReference type="InterPro" id="IPR027266">
    <property type="entry name" value="TrmE/GcvT-like"/>
</dbReference>
<evidence type="ECO:0000313" key="2">
    <source>
        <dbReference type="EMBL" id="WCR02092.1"/>
    </source>
</evidence>
<evidence type="ECO:0000313" key="3">
    <source>
        <dbReference type="Proteomes" id="UP000186216"/>
    </source>
</evidence>
<organism evidence="1 3">
    <name type="scientific">Paracoccus saliphilus</name>
    <dbReference type="NCBI Taxonomy" id="405559"/>
    <lineage>
        <taxon>Bacteria</taxon>
        <taxon>Pseudomonadati</taxon>
        <taxon>Pseudomonadota</taxon>
        <taxon>Alphaproteobacteria</taxon>
        <taxon>Rhodobacterales</taxon>
        <taxon>Paracoccaceae</taxon>
        <taxon>Paracoccus</taxon>
    </lineage>
</organism>
<gene>
    <name evidence="2" type="ORF">JHX88_14435</name>
    <name evidence="1" type="ORF">SAMN05421772_1087</name>
</gene>
<name>A0AA46A5Z1_9RHOB</name>
<dbReference type="EMBL" id="FTOU01000008">
    <property type="protein sequence ID" value="SIS89909.1"/>
    <property type="molecule type" value="Genomic_DNA"/>
</dbReference>
<accession>A0AA46A5Z1</accession>
<dbReference type="EMBL" id="CP067140">
    <property type="protein sequence ID" value="WCR02092.1"/>
    <property type="molecule type" value="Genomic_DNA"/>
</dbReference>